<feature type="compositionally biased region" description="Polar residues" evidence="1">
    <location>
        <begin position="143"/>
        <end position="155"/>
    </location>
</feature>
<gene>
    <name evidence="2" type="ORF">Tco_0657499</name>
</gene>
<comment type="caution">
    <text evidence="2">The sequence shown here is derived from an EMBL/GenBank/DDBJ whole genome shotgun (WGS) entry which is preliminary data.</text>
</comment>
<dbReference type="EMBL" id="BQNB010009379">
    <property type="protein sequence ID" value="GJS62715.1"/>
    <property type="molecule type" value="Genomic_DNA"/>
</dbReference>
<evidence type="ECO:0000256" key="1">
    <source>
        <dbReference type="SAM" id="MobiDB-lite"/>
    </source>
</evidence>
<evidence type="ECO:0000313" key="2">
    <source>
        <dbReference type="EMBL" id="GJS62715.1"/>
    </source>
</evidence>
<protein>
    <submittedName>
        <fullName evidence="2">Uncharacterized protein</fullName>
    </submittedName>
</protein>
<feature type="region of interest" description="Disordered" evidence="1">
    <location>
        <begin position="134"/>
        <end position="155"/>
    </location>
</feature>
<evidence type="ECO:0000313" key="3">
    <source>
        <dbReference type="Proteomes" id="UP001151760"/>
    </source>
</evidence>
<reference evidence="2" key="1">
    <citation type="journal article" date="2022" name="Int. J. Mol. Sci.">
        <title>Draft Genome of Tanacetum Coccineum: Genomic Comparison of Closely Related Tanacetum-Family Plants.</title>
        <authorList>
            <person name="Yamashiro T."/>
            <person name="Shiraishi A."/>
            <person name="Nakayama K."/>
            <person name="Satake H."/>
        </authorList>
    </citation>
    <scope>NUCLEOTIDE SEQUENCE</scope>
</reference>
<name>A0ABQ4XBR0_9ASTR</name>
<accession>A0ABQ4XBR0</accession>
<sequence length="155" mass="17705">MVGLRFNKFRGDKFRVMLALVLREMLQAQEETMQLDRERWLNVITVKVKGIWLDSVLIQREEGCTITITHNAAFQTDDLDAYDSDCDDISSAKAVLMANLSSCDSDVLSEVPYTKTYQNDLINEAVQEMQYSKHPPIYDSPDNEITSDSNIIPYS</sequence>
<keyword evidence="3" id="KW-1185">Reference proteome</keyword>
<reference evidence="2" key="2">
    <citation type="submission" date="2022-01" db="EMBL/GenBank/DDBJ databases">
        <authorList>
            <person name="Yamashiro T."/>
            <person name="Shiraishi A."/>
            <person name="Satake H."/>
            <person name="Nakayama K."/>
        </authorList>
    </citation>
    <scope>NUCLEOTIDE SEQUENCE</scope>
</reference>
<proteinExistence type="predicted"/>
<organism evidence="2 3">
    <name type="scientific">Tanacetum coccineum</name>
    <dbReference type="NCBI Taxonomy" id="301880"/>
    <lineage>
        <taxon>Eukaryota</taxon>
        <taxon>Viridiplantae</taxon>
        <taxon>Streptophyta</taxon>
        <taxon>Embryophyta</taxon>
        <taxon>Tracheophyta</taxon>
        <taxon>Spermatophyta</taxon>
        <taxon>Magnoliopsida</taxon>
        <taxon>eudicotyledons</taxon>
        <taxon>Gunneridae</taxon>
        <taxon>Pentapetalae</taxon>
        <taxon>asterids</taxon>
        <taxon>campanulids</taxon>
        <taxon>Asterales</taxon>
        <taxon>Asteraceae</taxon>
        <taxon>Asteroideae</taxon>
        <taxon>Anthemideae</taxon>
        <taxon>Anthemidinae</taxon>
        <taxon>Tanacetum</taxon>
    </lineage>
</organism>
<dbReference type="Proteomes" id="UP001151760">
    <property type="component" value="Unassembled WGS sequence"/>
</dbReference>